<dbReference type="AlphaFoldDB" id="A0A8H2JNZ3"/>
<comment type="caution">
    <text evidence="1">The sequence shown here is derived from an EMBL/GenBank/DDBJ whole genome shotgun (WGS) entry which is preliminary data.</text>
</comment>
<dbReference type="EMBL" id="SZVP01000001">
    <property type="protein sequence ID" value="TMM47682.1"/>
    <property type="molecule type" value="Genomic_DNA"/>
</dbReference>
<protein>
    <submittedName>
        <fullName evidence="1">Uncharacterized protein</fullName>
    </submittedName>
</protein>
<organism evidence="1 2">
    <name type="scientific">Colwellia ponticola</name>
    <dbReference type="NCBI Taxonomy" id="2304625"/>
    <lineage>
        <taxon>Bacteria</taxon>
        <taxon>Pseudomonadati</taxon>
        <taxon>Pseudomonadota</taxon>
        <taxon>Gammaproteobacteria</taxon>
        <taxon>Alteromonadales</taxon>
        <taxon>Colwelliaceae</taxon>
        <taxon>Colwellia</taxon>
    </lineage>
</organism>
<evidence type="ECO:0000313" key="2">
    <source>
        <dbReference type="Proteomes" id="UP000307702"/>
    </source>
</evidence>
<sequence length="87" mass="9904">MKKITVNEQLATIIAAHETFYLQASPFNQPGVLTNNAKLPDLSVAFLRSQHQQRLTIYHQLLALDNAQLTQENQINLSVLPYSLKMR</sequence>
<keyword evidence="2" id="KW-1185">Reference proteome</keyword>
<name>A0A8H2JNZ3_9GAMM</name>
<gene>
    <name evidence="1" type="ORF">FCS21_01505</name>
</gene>
<evidence type="ECO:0000313" key="1">
    <source>
        <dbReference type="EMBL" id="TMM47682.1"/>
    </source>
</evidence>
<proteinExistence type="predicted"/>
<dbReference type="Proteomes" id="UP000307702">
    <property type="component" value="Unassembled WGS sequence"/>
</dbReference>
<reference evidence="1 2" key="1">
    <citation type="submission" date="2019-05" db="EMBL/GenBank/DDBJ databases">
        <title>Colwellia ponticola sp. nov., isolated from seawater.</title>
        <authorList>
            <person name="Yoon J.-H."/>
        </authorList>
    </citation>
    <scope>NUCLEOTIDE SEQUENCE [LARGE SCALE GENOMIC DNA]</scope>
    <source>
        <strain evidence="1 2">OISW-25</strain>
    </source>
</reference>
<accession>A0A8H2JNZ3</accession>
<dbReference type="RefSeq" id="WP_138620215.1">
    <property type="nucleotide sequence ID" value="NZ_SZVP01000001.1"/>
</dbReference>